<dbReference type="NCBIfam" id="TIGR01709">
    <property type="entry name" value="typeII_sec_gspL"/>
    <property type="match status" value="1"/>
</dbReference>
<dbReference type="GO" id="GO:0015628">
    <property type="term" value="P:protein secretion by the type II secretion system"/>
    <property type="evidence" value="ECO:0007669"/>
    <property type="project" value="InterPro"/>
</dbReference>
<organism evidence="14 15">
    <name type="scientific">Gallaecimonas xiamenensis 3-C-1</name>
    <dbReference type="NCBI Taxonomy" id="745411"/>
    <lineage>
        <taxon>Bacteria</taxon>
        <taxon>Pseudomonadati</taxon>
        <taxon>Pseudomonadota</taxon>
        <taxon>Gammaproteobacteria</taxon>
        <taxon>Enterobacterales</taxon>
        <taxon>Gallaecimonadaceae</taxon>
        <taxon>Gallaecimonas</taxon>
    </lineage>
</organism>
<evidence type="ECO:0000256" key="7">
    <source>
        <dbReference type="ARBA" id="ARBA00022927"/>
    </source>
</evidence>
<feature type="domain" description="GspL periplasmic" evidence="13">
    <location>
        <begin position="245"/>
        <end position="397"/>
    </location>
</feature>
<dbReference type="AlphaFoldDB" id="K2JQH9"/>
<gene>
    <name evidence="14" type="ORF">B3C1_02090</name>
</gene>
<dbReference type="STRING" id="745411.B3C1_02090"/>
<keyword evidence="7 10" id="KW-0653">Protein transport</keyword>
<evidence type="ECO:0000256" key="3">
    <source>
        <dbReference type="ARBA" id="ARBA00022448"/>
    </source>
</evidence>
<dbReference type="GO" id="GO:0009276">
    <property type="term" value="C:Gram-negative-bacterium-type cell wall"/>
    <property type="evidence" value="ECO:0007669"/>
    <property type="project" value="InterPro"/>
</dbReference>
<keyword evidence="3 10" id="KW-0813">Transport</keyword>
<evidence type="ECO:0000313" key="15">
    <source>
        <dbReference type="Proteomes" id="UP000006755"/>
    </source>
</evidence>
<evidence type="ECO:0000256" key="10">
    <source>
        <dbReference type="PIRNR" id="PIRNR015761"/>
    </source>
</evidence>
<dbReference type="InterPro" id="IPR024230">
    <property type="entry name" value="GspL_cyto_dom"/>
</dbReference>
<dbReference type="GO" id="GO:0005886">
    <property type="term" value="C:plasma membrane"/>
    <property type="evidence" value="ECO:0007669"/>
    <property type="project" value="UniProtKB-SubCell"/>
</dbReference>
<keyword evidence="15" id="KW-1185">Reference proteome</keyword>
<dbReference type="GO" id="GO:0015627">
    <property type="term" value="C:type II protein secretion system complex"/>
    <property type="evidence" value="ECO:0007669"/>
    <property type="project" value="InterPro"/>
</dbReference>
<evidence type="ECO:0000256" key="1">
    <source>
        <dbReference type="ARBA" id="ARBA00004377"/>
    </source>
</evidence>
<sequence>MTNTLVIRLPLTDDQGIPWLHWSGAEQAVLASGTLPGPEALTELARLDGRLLVLVPGSACFMGSVKQAGKGRQFLRAVPFALEEELADDVDSLHFTLKPQGEQVAAVAVRHQLMEQWLGWLQEAQLSPWKLLPDCLALPWQPHSWSALVLGQELLLRTQESKGLCIEAALADWIVAPLAEETSGGGVQPVEAYGDLSLPPNCTLTHLDADLPLAVLAKGGSEQSLDLLHGPYQQKRKGKGPLNLWWPALASLAALLVIALAGKGVALYQYSAQTQALEAQIKADYGRLFSGERLVSAGSLKSQLRGKLKNLGSGAQEASLLAMLNDLSLTFAKVGNIKPDNLRFDAGRGELRVLTMAPDFATFERLKQQLANRYQVESGGQSTVEGGVTGTLILRSKG</sequence>
<dbReference type="InterPro" id="IPR007812">
    <property type="entry name" value="T2SS_protein-GspL"/>
</dbReference>
<evidence type="ECO:0000256" key="11">
    <source>
        <dbReference type="SAM" id="Phobius"/>
    </source>
</evidence>
<protein>
    <recommendedName>
        <fullName evidence="10">Type II secretion system protein L</fullName>
        <shortName evidence="10">T2SS protein L</shortName>
    </recommendedName>
</protein>
<dbReference type="Gene3D" id="3.30.420.380">
    <property type="match status" value="1"/>
</dbReference>
<dbReference type="CDD" id="cd24017">
    <property type="entry name" value="ASKHA_T2SSL_N"/>
    <property type="match status" value="1"/>
</dbReference>
<dbReference type="EMBL" id="AMRI01000002">
    <property type="protein sequence ID" value="EKE77563.1"/>
    <property type="molecule type" value="Genomic_DNA"/>
</dbReference>
<comment type="subcellular location">
    <subcellularLocation>
        <location evidence="1">Cell inner membrane</location>
        <topology evidence="1">Single-pass membrane protein</topology>
    </subcellularLocation>
</comment>
<dbReference type="Proteomes" id="UP000006755">
    <property type="component" value="Unassembled WGS sequence"/>
</dbReference>
<feature type="transmembrane region" description="Helical" evidence="11">
    <location>
        <begin position="244"/>
        <end position="262"/>
    </location>
</feature>
<dbReference type="Pfam" id="PF05134">
    <property type="entry name" value="T2SSL"/>
    <property type="match status" value="1"/>
</dbReference>
<evidence type="ECO:0000259" key="12">
    <source>
        <dbReference type="Pfam" id="PF05134"/>
    </source>
</evidence>
<proteinExistence type="inferred from homology"/>
<evidence type="ECO:0000256" key="6">
    <source>
        <dbReference type="ARBA" id="ARBA00022692"/>
    </source>
</evidence>
<evidence type="ECO:0000256" key="8">
    <source>
        <dbReference type="ARBA" id="ARBA00022989"/>
    </source>
</evidence>
<evidence type="ECO:0000256" key="4">
    <source>
        <dbReference type="ARBA" id="ARBA00022475"/>
    </source>
</evidence>
<dbReference type="PIRSF" id="PIRSF015761">
    <property type="entry name" value="Protein_L"/>
    <property type="match status" value="1"/>
</dbReference>
<evidence type="ECO:0000256" key="9">
    <source>
        <dbReference type="ARBA" id="ARBA00023136"/>
    </source>
</evidence>
<comment type="function">
    <text evidence="10">Inner membrane component of the type II secretion system required for the energy-dependent secretion of extracellular factors such as proteases and toxins from the periplasm.</text>
</comment>
<evidence type="ECO:0000259" key="13">
    <source>
        <dbReference type="Pfam" id="PF12693"/>
    </source>
</evidence>
<dbReference type="InterPro" id="IPR043129">
    <property type="entry name" value="ATPase_NBD"/>
</dbReference>
<dbReference type="Gene3D" id="3.30.1360.100">
    <property type="entry name" value="General secretion pathway protein M, EpsM"/>
    <property type="match status" value="1"/>
</dbReference>
<dbReference type="RefSeq" id="WP_008482579.1">
    <property type="nucleotide sequence ID" value="NZ_AMRI01000002.1"/>
</dbReference>
<dbReference type="InterPro" id="IPR025691">
    <property type="entry name" value="GspL_pp_dom"/>
</dbReference>
<accession>K2JQH9</accession>
<comment type="similarity">
    <text evidence="2 10">Belongs to the GSP L family.</text>
</comment>
<keyword evidence="6 11" id="KW-0812">Transmembrane</keyword>
<dbReference type="eggNOG" id="COG3297">
    <property type="taxonomic scope" value="Bacteria"/>
</dbReference>
<keyword evidence="9 11" id="KW-0472">Membrane</keyword>
<evidence type="ECO:0000313" key="14">
    <source>
        <dbReference type="EMBL" id="EKE77563.1"/>
    </source>
</evidence>
<keyword evidence="8 11" id="KW-1133">Transmembrane helix</keyword>
<dbReference type="SUPFAM" id="SSF53067">
    <property type="entry name" value="Actin-like ATPase domain"/>
    <property type="match status" value="2"/>
</dbReference>
<keyword evidence="5" id="KW-0997">Cell inner membrane</keyword>
<comment type="caution">
    <text evidence="14">The sequence shown here is derived from an EMBL/GenBank/DDBJ whole genome shotgun (WGS) entry which is preliminary data.</text>
</comment>
<feature type="domain" description="GspL cytoplasmic actin-ATPase-like" evidence="12">
    <location>
        <begin position="5"/>
        <end position="235"/>
    </location>
</feature>
<evidence type="ECO:0000256" key="5">
    <source>
        <dbReference type="ARBA" id="ARBA00022519"/>
    </source>
</evidence>
<evidence type="ECO:0000256" key="2">
    <source>
        <dbReference type="ARBA" id="ARBA00005318"/>
    </source>
</evidence>
<reference evidence="14 15" key="1">
    <citation type="journal article" date="2012" name="J. Bacteriol.">
        <title>Genome Sequence of Gallaecimonas xiamenensis Type Strain 3-C-1.</title>
        <authorList>
            <person name="Lai Q."/>
            <person name="Wang L."/>
            <person name="Wang W."/>
            <person name="Shao Z."/>
        </authorList>
    </citation>
    <scope>NUCLEOTIDE SEQUENCE [LARGE SCALE GENOMIC DNA]</scope>
    <source>
        <strain evidence="14 15">3-C-1</strain>
    </source>
</reference>
<name>K2JQH9_9GAMM</name>
<dbReference type="Gene3D" id="3.30.420.370">
    <property type="match status" value="1"/>
</dbReference>
<keyword evidence="4" id="KW-1003">Cell membrane</keyword>
<dbReference type="Pfam" id="PF12693">
    <property type="entry name" value="GspL_C"/>
    <property type="match status" value="1"/>
</dbReference>